<feature type="transmembrane region" description="Helical" evidence="2">
    <location>
        <begin position="21"/>
        <end position="38"/>
    </location>
</feature>
<dbReference type="PANTHER" id="PTHR30441:SF4">
    <property type="entry name" value="PROTEIN ASMA"/>
    <property type="match status" value="1"/>
</dbReference>
<evidence type="ECO:0000313" key="3">
    <source>
        <dbReference type="EMBL" id="TWU02479.1"/>
    </source>
</evidence>
<accession>A0A5C6AT70</accession>
<keyword evidence="2" id="KW-1133">Transmembrane helix</keyword>
<feature type="region of interest" description="Disordered" evidence="1">
    <location>
        <begin position="1098"/>
        <end position="1117"/>
    </location>
</feature>
<dbReference type="GO" id="GO:0005886">
    <property type="term" value="C:plasma membrane"/>
    <property type="evidence" value="ECO:0007669"/>
    <property type="project" value="TreeGrafter"/>
</dbReference>
<feature type="compositionally biased region" description="Pro residues" evidence="1">
    <location>
        <begin position="1107"/>
        <end position="1117"/>
    </location>
</feature>
<feature type="region of interest" description="Disordered" evidence="1">
    <location>
        <begin position="598"/>
        <end position="621"/>
    </location>
</feature>
<evidence type="ECO:0000313" key="4">
    <source>
        <dbReference type="Proteomes" id="UP000320176"/>
    </source>
</evidence>
<organism evidence="3 4">
    <name type="scientific">Stieleria varia</name>
    <dbReference type="NCBI Taxonomy" id="2528005"/>
    <lineage>
        <taxon>Bacteria</taxon>
        <taxon>Pseudomonadati</taxon>
        <taxon>Planctomycetota</taxon>
        <taxon>Planctomycetia</taxon>
        <taxon>Pirellulales</taxon>
        <taxon>Pirellulaceae</taxon>
        <taxon>Stieleria</taxon>
    </lineage>
</organism>
<protein>
    <submittedName>
        <fullName evidence="3">Uncharacterized protein</fullName>
    </submittedName>
</protein>
<dbReference type="PROSITE" id="PS51257">
    <property type="entry name" value="PROKAR_LIPOPROTEIN"/>
    <property type="match status" value="1"/>
</dbReference>
<gene>
    <name evidence="3" type="ORF">Pla52n_35290</name>
</gene>
<comment type="caution">
    <text evidence="3">The sequence shown here is derived from an EMBL/GenBank/DDBJ whole genome shotgun (WGS) entry which is preliminary data.</text>
</comment>
<dbReference type="Proteomes" id="UP000320176">
    <property type="component" value="Unassembled WGS sequence"/>
</dbReference>
<feature type="compositionally biased region" description="Pro residues" evidence="1">
    <location>
        <begin position="598"/>
        <end position="617"/>
    </location>
</feature>
<keyword evidence="4" id="KW-1185">Reference proteome</keyword>
<evidence type="ECO:0000256" key="2">
    <source>
        <dbReference type="SAM" id="Phobius"/>
    </source>
</evidence>
<keyword evidence="2" id="KW-0472">Membrane</keyword>
<sequence>MAGKEARTTDAKPSRHSSRGLFSLLVIAGCLFIIWTIAPQTVGEQARRHLEKTFREHYPNLQVSIERGRYDPKIGLIFDNISISEPASSSGLVQAGLEMLTGPSEQMVHIKRLVVVADTQPQRLLERGNPLVTRRLVIEGVEAEGRLRADGTISLQSLWPLPKFGPKACPRIEVRDVDFTLISDQSTGKPIKMNFAEIVTTENPLAGSMDAQGNVVEVQKVVTARGSSSFVDEFAINANIVPGGADVEASIGGLRWSDDLFDRLPEPYREKIQQARGLTAVSDTRISARYRVDAPIAFKTRTKIRDGRLEHPALPLPLDRLGGVVTCTRDGVDIESFYGMWGDANYHVTGRMEGLQWPAKVQLNCGINHLLLDQRVASVLPEKLRAHWDKFQPYGRVDARIPQLKFENGKWSANATVTCKGVDVRYEKFPYPVQQLVGDIELTPTIVSSELMVGRVGGQGMQCAFVVPTRPELPIEKRITIQTDGPIAIDNVMLDSLSPRGKATSKLESFMRSLNPRGAIHLQTAILGNDKSGDEYRDIKLQVFDGTIRFDKFAYPIYNVTGNVQLRNDDVYIQEFHGVNASGGRIACNGIYRLPPKPLYPNTPSPNTPSPNTPSPNTPSVATLPAMELDFHATDVPMDGALRASLPEASQMTWDALSPSGVLDELFVKLTQQHPDPVTGEIAPLEMDVAAREHITESPSQPALRLQPVALPYRLDITDGLVRFDGEKVTIDSLRAQHDATRLSAEGFCGKRPDGRWRLVLDVHSGSRLNPDAELIEALPIEMRQAMRELQLRGPVGVRGRTETLLSDENNPNPVFDWNLVLQLEGNRIGDVGPVHSLRGELFVRGKKDESGIRANGDVQIDSMHVDDLQITGIRGPYSVVDDLLQLGSVTDQAIPLQGNLFGGHASVQGSVLLSDASFDVQMALQDAQVPSILAEIGEGRSELTGTLNGRMTLEGLLGTTELLSGNGAVTVENANLYQLPFLVQLLNLFSITATEDVAFTNGDVKFTLSESELIFNDLKMWGSLIALQGSGTLDRRRELDLTFNTRVSPRNGFSQLLSPLKSQRYTLWTVDVRGPLEDPMIERRALDGVGQTLERLFPGMGSSAQRPPPPSGIDRR</sequence>
<reference evidence="3 4" key="1">
    <citation type="submission" date="2019-02" db="EMBL/GenBank/DDBJ databases">
        <title>Deep-cultivation of Planctomycetes and their phenomic and genomic characterization uncovers novel biology.</title>
        <authorList>
            <person name="Wiegand S."/>
            <person name="Jogler M."/>
            <person name="Boedeker C."/>
            <person name="Pinto D."/>
            <person name="Vollmers J."/>
            <person name="Rivas-Marin E."/>
            <person name="Kohn T."/>
            <person name="Peeters S.H."/>
            <person name="Heuer A."/>
            <person name="Rast P."/>
            <person name="Oberbeckmann S."/>
            <person name="Bunk B."/>
            <person name="Jeske O."/>
            <person name="Meyerdierks A."/>
            <person name="Storesund J.E."/>
            <person name="Kallscheuer N."/>
            <person name="Luecker S."/>
            <person name="Lage O.M."/>
            <person name="Pohl T."/>
            <person name="Merkel B.J."/>
            <person name="Hornburger P."/>
            <person name="Mueller R.-W."/>
            <person name="Bruemmer F."/>
            <person name="Labrenz M."/>
            <person name="Spormann A.M."/>
            <person name="Op Den Camp H."/>
            <person name="Overmann J."/>
            <person name="Amann R."/>
            <person name="Jetten M.S.M."/>
            <person name="Mascher T."/>
            <person name="Medema M.H."/>
            <person name="Devos D.P."/>
            <person name="Kaster A.-K."/>
            <person name="Ovreas L."/>
            <person name="Rohde M."/>
            <person name="Galperin M.Y."/>
            <person name="Jogler C."/>
        </authorList>
    </citation>
    <scope>NUCLEOTIDE SEQUENCE [LARGE SCALE GENOMIC DNA]</scope>
    <source>
        <strain evidence="3 4">Pla52n</strain>
    </source>
</reference>
<dbReference type="PANTHER" id="PTHR30441">
    <property type="entry name" value="DUF748 DOMAIN-CONTAINING PROTEIN"/>
    <property type="match status" value="1"/>
</dbReference>
<evidence type="ECO:0000256" key="1">
    <source>
        <dbReference type="SAM" id="MobiDB-lite"/>
    </source>
</evidence>
<dbReference type="EMBL" id="SJPN01000004">
    <property type="protein sequence ID" value="TWU02479.1"/>
    <property type="molecule type" value="Genomic_DNA"/>
</dbReference>
<keyword evidence="2" id="KW-0812">Transmembrane</keyword>
<dbReference type="AlphaFoldDB" id="A0A5C6AT70"/>
<dbReference type="InterPro" id="IPR052894">
    <property type="entry name" value="AsmA-related"/>
</dbReference>
<dbReference type="GO" id="GO:0090313">
    <property type="term" value="P:regulation of protein targeting to membrane"/>
    <property type="evidence" value="ECO:0007669"/>
    <property type="project" value="TreeGrafter"/>
</dbReference>
<name>A0A5C6AT70_9BACT</name>
<proteinExistence type="predicted"/>